<dbReference type="EMBL" id="JANHOG010001418">
    <property type="protein sequence ID" value="KAJ3537403.1"/>
    <property type="molecule type" value="Genomic_DNA"/>
</dbReference>
<evidence type="ECO:0000313" key="2">
    <source>
        <dbReference type="Proteomes" id="UP001148662"/>
    </source>
</evidence>
<name>A0ACC1SDG9_9APHY</name>
<protein>
    <submittedName>
        <fullName evidence="1">Uncharacterized protein</fullName>
    </submittedName>
</protein>
<accession>A0ACC1SDG9</accession>
<sequence length="81" mass="8850">MLPTTSEKSSAKDAPRKSFREVPVPQRSLWESWAVIPAKTRLKISLAFTGFALAGLIMSDKLEQWLPAAQPSSTTSTSKTS</sequence>
<keyword evidence="2" id="KW-1185">Reference proteome</keyword>
<dbReference type="Proteomes" id="UP001148662">
    <property type="component" value="Unassembled WGS sequence"/>
</dbReference>
<gene>
    <name evidence="1" type="ORF">NM688_g6696</name>
</gene>
<reference evidence="1" key="1">
    <citation type="submission" date="2022-07" db="EMBL/GenBank/DDBJ databases">
        <title>Genome Sequence of Phlebia brevispora.</title>
        <authorList>
            <person name="Buettner E."/>
        </authorList>
    </citation>
    <scope>NUCLEOTIDE SEQUENCE</scope>
    <source>
        <strain evidence="1">MPL23</strain>
    </source>
</reference>
<organism evidence="1 2">
    <name type="scientific">Phlebia brevispora</name>
    <dbReference type="NCBI Taxonomy" id="194682"/>
    <lineage>
        <taxon>Eukaryota</taxon>
        <taxon>Fungi</taxon>
        <taxon>Dikarya</taxon>
        <taxon>Basidiomycota</taxon>
        <taxon>Agaricomycotina</taxon>
        <taxon>Agaricomycetes</taxon>
        <taxon>Polyporales</taxon>
        <taxon>Meruliaceae</taxon>
        <taxon>Phlebia</taxon>
    </lineage>
</organism>
<proteinExistence type="predicted"/>
<evidence type="ECO:0000313" key="1">
    <source>
        <dbReference type="EMBL" id="KAJ3537403.1"/>
    </source>
</evidence>
<comment type="caution">
    <text evidence="1">The sequence shown here is derived from an EMBL/GenBank/DDBJ whole genome shotgun (WGS) entry which is preliminary data.</text>
</comment>